<keyword evidence="2" id="KW-1185">Reference proteome</keyword>
<organism evidence="1 2">
    <name type="scientific">Pseudoxanthomonas daejeonensis</name>
    <dbReference type="NCBI Taxonomy" id="266062"/>
    <lineage>
        <taxon>Bacteria</taxon>
        <taxon>Pseudomonadati</taxon>
        <taxon>Pseudomonadota</taxon>
        <taxon>Gammaproteobacteria</taxon>
        <taxon>Lysobacterales</taxon>
        <taxon>Lysobacteraceae</taxon>
        <taxon>Pseudoxanthomonas</taxon>
    </lineage>
</organism>
<reference evidence="1 2" key="1">
    <citation type="submission" date="2017-10" db="EMBL/GenBank/DDBJ databases">
        <title>Whole genome sequencing of members of genus Pseudoxanthomonas.</title>
        <authorList>
            <person name="Kumar S."/>
            <person name="Bansal K."/>
            <person name="Kaur A."/>
            <person name="Patil P."/>
            <person name="Sharma S."/>
            <person name="Patil P.B."/>
        </authorList>
    </citation>
    <scope>NUCLEOTIDE SEQUENCE [LARGE SCALE GENOMIC DNA]</scope>
    <source>
        <strain evidence="1 2">DSM 17801</strain>
    </source>
</reference>
<comment type="caution">
    <text evidence="1">The sequence shown here is derived from an EMBL/GenBank/DDBJ whole genome shotgun (WGS) entry which is preliminary data.</text>
</comment>
<proteinExistence type="predicted"/>
<dbReference type="EMBL" id="PDWN01000004">
    <property type="protein sequence ID" value="KAF1696033.1"/>
    <property type="molecule type" value="Genomic_DNA"/>
</dbReference>
<protein>
    <submittedName>
        <fullName evidence="1">Uncharacterized protein</fullName>
    </submittedName>
</protein>
<evidence type="ECO:0000313" key="2">
    <source>
        <dbReference type="Proteomes" id="UP000788419"/>
    </source>
</evidence>
<dbReference type="Proteomes" id="UP000788419">
    <property type="component" value="Unassembled WGS sequence"/>
</dbReference>
<name>A0ABQ6ZA77_9GAMM</name>
<dbReference type="RefSeq" id="WP_162409442.1">
    <property type="nucleotide sequence ID" value="NZ_PDWN01000004.1"/>
</dbReference>
<evidence type="ECO:0000313" key="1">
    <source>
        <dbReference type="EMBL" id="KAF1696033.1"/>
    </source>
</evidence>
<gene>
    <name evidence="1" type="ORF">CSC65_05920</name>
</gene>
<accession>A0ABQ6ZA77</accession>
<sequence>MLLDKFFVNLRTGAPGRFFASKVLNIYGRLFIGGPSLNEMPAEKTWQDDALDQLDNLEKRL</sequence>